<comment type="caution">
    <text evidence="2">The sequence shown here is derived from an EMBL/GenBank/DDBJ whole genome shotgun (WGS) entry which is preliminary data.</text>
</comment>
<dbReference type="AlphaFoldDB" id="A0A939E411"/>
<organism evidence="2 3">
    <name type="scientific">Corynebacterium mendelii</name>
    <dbReference type="NCBI Taxonomy" id="2765362"/>
    <lineage>
        <taxon>Bacteria</taxon>
        <taxon>Bacillati</taxon>
        <taxon>Actinomycetota</taxon>
        <taxon>Actinomycetes</taxon>
        <taxon>Mycobacteriales</taxon>
        <taxon>Corynebacteriaceae</taxon>
        <taxon>Corynebacterium</taxon>
    </lineage>
</organism>
<dbReference type="RefSeq" id="WP_207279689.1">
    <property type="nucleotide sequence ID" value="NZ_JAFLEQ010000017.1"/>
</dbReference>
<sequence length="46" mass="4843">MPSPSMSAAEQEKAPQPDKTTNHTPAGQEGGHVTAAGRESNRLEKL</sequence>
<gene>
    <name evidence="2" type="ORF">JZY06_11460</name>
</gene>
<accession>A0A939E411</accession>
<feature type="region of interest" description="Disordered" evidence="1">
    <location>
        <begin position="1"/>
        <end position="46"/>
    </location>
</feature>
<keyword evidence="3" id="KW-1185">Reference proteome</keyword>
<reference evidence="2" key="1">
    <citation type="submission" date="2021-03" db="EMBL/GenBank/DDBJ databases">
        <authorList>
            <person name="Sun Q."/>
        </authorList>
    </citation>
    <scope>NUCLEOTIDE SEQUENCE</scope>
    <source>
        <strain evidence="2">CCM 8862</strain>
    </source>
</reference>
<dbReference type="EMBL" id="JAFLEQ010000017">
    <property type="protein sequence ID" value="MBN9645222.1"/>
    <property type="molecule type" value="Genomic_DNA"/>
</dbReference>
<evidence type="ECO:0000313" key="3">
    <source>
        <dbReference type="Proteomes" id="UP000664332"/>
    </source>
</evidence>
<dbReference type="Proteomes" id="UP000664332">
    <property type="component" value="Unassembled WGS sequence"/>
</dbReference>
<evidence type="ECO:0000256" key="1">
    <source>
        <dbReference type="SAM" id="MobiDB-lite"/>
    </source>
</evidence>
<proteinExistence type="predicted"/>
<evidence type="ECO:0000313" key="2">
    <source>
        <dbReference type="EMBL" id="MBN9645222.1"/>
    </source>
</evidence>
<name>A0A939E411_9CORY</name>
<protein>
    <submittedName>
        <fullName evidence="2">Uncharacterized protein</fullName>
    </submittedName>
</protein>